<proteinExistence type="predicted"/>
<dbReference type="Proteomes" id="UP000054783">
    <property type="component" value="Unassembled WGS sequence"/>
</dbReference>
<keyword evidence="2" id="KW-1185">Reference proteome</keyword>
<sequence>LVSVDSGGMFSHIIQQKLRQLQASFQLHHRQFGY</sequence>
<reference evidence="1 2" key="1">
    <citation type="submission" date="2015-01" db="EMBL/GenBank/DDBJ databases">
        <title>Evolution of Trichinella species and genotypes.</title>
        <authorList>
            <person name="Korhonen P.K."/>
            <person name="Edoardo P."/>
            <person name="Giuseppe L.R."/>
            <person name="Gasser R.B."/>
        </authorList>
    </citation>
    <scope>NUCLEOTIDE SEQUENCE [LARGE SCALE GENOMIC DNA]</scope>
    <source>
        <strain evidence="1">ISS2496</strain>
    </source>
</reference>
<protein>
    <submittedName>
        <fullName evidence="1">Uncharacterized protein</fullName>
    </submittedName>
</protein>
<evidence type="ECO:0000313" key="2">
    <source>
        <dbReference type="Proteomes" id="UP000054783"/>
    </source>
</evidence>
<accession>A0A0V0V654</accession>
<gene>
    <name evidence="1" type="ORF">T12_4508</name>
</gene>
<name>A0A0V0V654_9BILA</name>
<feature type="non-terminal residue" evidence="1">
    <location>
        <position position="34"/>
    </location>
</feature>
<feature type="non-terminal residue" evidence="1">
    <location>
        <position position="1"/>
    </location>
</feature>
<dbReference type="EMBL" id="JYDQ01006196">
    <property type="protein sequence ID" value="KRX58733.1"/>
    <property type="molecule type" value="Genomic_DNA"/>
</dbReference>
<dbReference type="AlphaFoldDB" id="A0A0V0V654"/>
<comment type="caution">
    <text evidence="1">The sequence shown here is derived from an EMBL/GenBank/DDBJ whole genome shotgun (WGS) entry which is preliminary data.</text>
</comment>
<evidence type="ECO:0000313" key="1">
    <source>
        <dbReference type="EMBL" id="KRX58733.1"/>
    </source>
</evidence>
<organism evidence="1 2">
    <name type="scientific">Trichinella patagoniensis</name>
    <dbReference type="NCBI Taxonomy" id="990121"/>
    <lineage>
        <taxon>Eukaryota</taxon>
        <taxon>Metazoa</taxon>
        <taxon>Ecdysozoa</taxon>
        <taxon>Nematoda</taxon>
        <taxon>Enoplea</taxon>
        <taxon>Dorylaimia</taxon>
        <taxon>Trichinellida</taxon>
        <taxon>Trichinellidae</taxon>
        <taxon>Trichinella</taxon>
    </lineage>
</organism>